<name>A0A6A6MQN9_HEVBR</name>
<dbReference type="Pfam" id="PF24925">
    <property type="entry name" value="DUF7746"/>
    <property type="match status" value="1"/>
</dbReference>
<dbReference type="Proteomes" id="UP000467840">
    <property type="component" value="Chromosome 15"/>
</dbReference>
<sequence>MQALSLDIQTYGYNMLPGSENIILIYRIHYKAMNTVVPNLRENTTKLITPKGTTTFFVTDLQKRNLVVPKSIAWEQVNLPDSWILEEAIPPKKEESEDVESIIETNNGTVAISFARTRSRNSFSGRSVVSEPIRPRTSLSGIDLDRFSSIGIHRTEEQIAQPIYGPESTVASPIETVSLKRPESPTPSDMGYEKESVRTQQPKRIMALTTEESPFEKWFQMTFKLDQQKQFLKEYSWYQDKGGNKNFQDFMKFRLEIQRKPFPDFEDQQFLVTLESAYRNFITPKGKTLRGVHPPLTEISYKVAENQEFECSPFSKSDKQGNYANLSLYTIGQQLTRVETQLQTFKSREYRPEKGETSKSSLEKKVLFKPVETGKTPIKLGGNSEIVDELTKRLAELGLEAKDSKKKTIAPLTRSLNIQEELEQRLKALSIAPLSQGQEETESESEDSSNTKEQINSLEVMFKEPEPQPLEVNRLVYPKPRATVEMKPYYPRPSPINLQFEDTSYNYVQFDGTSIVEWNIDGLSEYQIKNTIHFMTI</sequence>
<dbReference type="PANTHER" id="PTHR47599">
    <property type="entry name" value="CELL-TO-CELL MOVEMENT PROTEIN"/>
    <property type="match status" value="1"/>
</dbReference>
<dbReference type="InterPro" id="IPR051596">
    <property type="entry name" value="Caulimoviridae_Movement"/>
</dbReference>
<dbReference type="AlphaFoldDB" id="A0A6A6MQN9"/>
<evidence type="ECO:0000256" key="1">
    <source>
        <dbReference type="SAM" id="MobiDB-lite"/>
    </source>
</evidence>
<protein>
    <recommendedName>
        <fullName evidence="2">DUF7746 domain-containing protein</fullName>
    </recommendedName>
</protein>
<dbReference type="PANTHER" id="PTHR47599:SF4">
    <property type="entry name" value="POLYPROTEIN"/>
    <property type="match status" value="1"/>
</dbReference>
<feature type="region of interest" description="Disordered" evidence="1">
    <location>
        <begin position="179"/>
        <end position="201"/>
    </location>
</feature>
<gene>
    <name evidence="3" type="ORF">GH714_041064</name>
</gene>
<organism evidence="3 4">
    <name type="scientific">Hevea brasiliensis</name>
    <name type="common">Para rubber tree</name>
    <name type="synonym">Siphonia brasiliensis</name>
    <dbReference type="NCBI Taxonomy" id="3981"/>
    <lineage>
        <taxon>Eukaryota</taxon>
        <taxon>Viridiplantae</taxon>
        <taxon>Streptophyta</taxon>
        <taxon>Embryophyta</taxon>
        <taxon>Tracheophyta</taxon>
        <taxon>Spermatophyta</taxon>
        <taxon>Magnoliopsida</taxon>
        <taxon>eudicotyledons</taxon>
        <taxon>Gunneridae</taxon>
        <taxon>Pentapetalae</taxon>
        <taxon>rosids</taxon>
        <taxon>fabids</taxon>
        <taxon>Malpighiales</taxon>
        <taxon>Euphorbiaceae</taxon>
        <taxon>Crotonoideae</taxon>
        <taxon>Micrandreae</taxon>
        <taxon>Hevea</taxon>
    </lineage>
</organism>
<accession>A0A6A6MQN9</accession>
<evidence type="ECO:0000259" key="2">
    <source>
        <dbReference type="Pfam" id="PF24925"/>
    </source>
</evidence>
<dbReference type="InterPro" id="IPR056648">
    <property type="entry name" value="DUF7746"/>
</dbReference>
<reference evidence="3 4" key="1">
    <citation type="journal article" date="2020" name="Mol. Plant">
        <title>The Chromosome-Based Rubber Tree Genome Provides New Insights into Spurge Genome Evolution and Rubber Biosynthesis.</title>
        <authorList>
            <person name="Liu J."/>
            <person name="Shi C."/>
            <person name="Shi C.C."/>
            <person name="Li W."/>
            <person name="Zhang Q.J."/>
            <person name="Zhang Y."/>
            <person name="Li K."/>
            <person name="Lu H.F."/>
            <person name="Shi C."/>
            <person name="Zhu S.T."/>
            <person name="Xiao Z.Y."/>
            <person name="Nan H."/>
            <person name="Yue Y."/>
            <person name="Zhu X.G."/>
            <person name="Wu Y."/>
            <person name="Hong X.N."/>
            <person name="Fan G.Y."/>
            <person name="Tong Y."/>
            <person name="Zhang D."/>
            <person name="Mao C.L."/>
            <person name="Liu Y.L."/>
            <person name="Hao S.J."/>
            <person name="Liu W.Q."/>
            <person name="Lv M.Q."/>
            <person name="Zhang H.B."/>
            <person name="Liu Y."/>
            <person name="Hu-Tang G.R."/>
            <person name="Wang J.P."/>
            <person name="Wang J.H."/>
            <person name="Sun Y.H."/>
            <person name="Ni S.B."/>
            <person name="Chen W.B."/>
            <person name="Zhang X.C."/>
            <person name="Jiao Y.N."/>
            <person name="Eichler E.E."/>
            <person name="Li G.H."/>
            <person name="Liu X."/>
            <person name="Gao L.Z."/>
        </authorList>
    </citation>
    <scope>NUCLEOTIDE SEQUENCE [LARGE SCALE GENOMIC DNA]</scope>
    <source>
        <strain evidence="4">cv. GT1</strain>
        <tissue evidence="3">Leaf</tissue>
    </source>
</reference>
<keyword evidence="4" id="KW-1185">Reference proteome</keyword>
<evidence type="ECO:0000313" key="4">
    <source>
        <dbReference type="Proteomes" id="UP000467840"/>
    </source>
</evidence>
<evidence type="ECO:0000313" key="3">
    <source>
        <dbReference type="EMBL" id="KAF2316101.1"/>
    </source>
</evidence>
<comment type="caution">
    <text evidence="3">The sequence shown here is derived from an EMBL/GenBank/DDBJ whole genome shotgun (WGS) entry which is preliminary data.</text>
</comment>
<feature type="domain" description="DUF7746" evidence="2">
    <location>
        <begin position="510"/>
        <end position="536"/>
    </location>
</feature>
<proteinExistence type="predicted"/>
<feature type="region of interest" description="Disordered" evidence="1">
    <location>
        <begin position="432"/>
        <end position="453"/>
    </location>
</feature>
<dbReference type="EMBL" id="JAAGAX010000005">
    <property type="protein sequence ID" value="KAF2316101.1"/>
    <property type="molecule type" value="Genomic_DNA"/>
</dbReference>